<dbReference type="GO" id="GO:0003700">
    <property type="term" value="F:DNA-binding transcription factor activity"/>
    <property type="evidence" value="ECO:0007669"/>
    <property type="project" value="InterPro"/>
</dbReference>
<comment type="caution">
    <text evidence="5">The sequence shown here is derived from an EMBL/GenBank/DDBJ whole genome shotgun (WGS) entry which is preliminary data.</text>
</comment>
<dbReference type="EMBL" id="JAESWA010000020">
    <property type="protein sequence ID" value="MBL4931574.1"/>
    <property type="molecule type" value="Genomic_DNA"/>
</dbReference>
<feature type="domain" description="HTH marR-type" evidence="4">
    <location>
        <begin position="1"/>
        <end position="139"/>
    </location>
</feature>
<dbReference type="SUPFAM" id="SSF46785">
    <property type="entry name" value="Winged helix' DNA-binding domain"/>
    <property type="match status" value="1"/>
</dbReference>
<keyword evidence="1" id="KW-0805">Transcription regulation</keyword>
<accession>A0A937K475</accession>
<dbReference type="GO" id="GO:0003677">
    <property type="term" value="F:DNA binding"/>
    <property type="evidence" value="ECO:0007669"/>
    <property type="project" value="UniProtKB-KW"/>
</dbReference>
<dbReference type="Gene3D" id="1.10.10.10">
    <property type="entry name" value="Winged helix-like DNA-binding domain superfamily/Winged helix DNA-binding domain"/>
    <property type="match status" value="1"/>
</dbReference>
<name>A0A937K475_9CLOT</name>
<dbReference type="PRINTS" id="PR00598">
    <property type="entry name" value="HTHMARR"/>
</dbReference>
<keyword evidence="2" id="KW-0238">DNA-binding</keyword>
<dbReference type="PANTHER" id="PTHR42756:SF1">
    <property type="entry name" value="TRANSCRIPTIONAL REPRESSOR OF EMRAB OPERON"/>
    <property type="match status" value="1"/>
</dbReference>
<organism evidence="5 6">
    <name type="scientific">Clostridium paridis</name>
    <dbReference type="NCBI Taxonomy" id="2803863"/>
    <lineage>
        <taxon>Bacteria</taxon>
        <taxon>Bacillati</taxon>
        <taxon>Bacillota</taxon>
        <taxon>Clostridia</taxon>
        <taxon>Eubacteriales</taxon>
        <taxon>Clostridiaceae</taxon>
        <taxon>Clostridium</taxon>
    </lineage>
</organism>
<keyword evidence="6" id="KW-1185">Reference proteome</keyword>
<evidence type="ECO:0000259" key="4">
    <source>
        <dbReference type="PROSITE" id="PS50995"/>
    </source>
</evidence>
<evidence type="ECO:0000256" key="3">
    <source>
        <dbReference type="ARBA" id="ARBA00023163"/>
    </source>
</evidence>
<dbReference type="PANTHER" id="PTHR42756">
    <property type="entry name" value="TRANSCRIPTIONAL REGULATOR, MARR"/>
    <property type="match status" value="1"/>
</dbReference>
<evidence type="ECO:0000256" key="2">
    <source>
        <dbReference type="ARBA" id="ARBA00023125"/>
    </source>
</evidence>
<dbReference type="SMART" id="SM00347">
    <property type="entry name" value="HTH_MARR"/>
    <property type="match status" value="1"/>
</dbReference>
<dbReference type="Proteomes" id="UP000623681">
    <property type="component" value="Unassembled WGS sequence"/>
</dbReference>
<evidence type="ECO:0000256" key="1">
    <source>
        <dbReference type="ARBA" id="ARBA00023015"/>
    </source>
</evidence>
<gene>
    <name evidence="5" type="ORF">JK634_07135</name>
</gene>
<dbReference type="RefSeq" id="WP_202766957.1">
    <property type="nucleotide sequence ID" value="NZ_JAESWA010000020.1"/>
</dbReference>
<keyword evidence="3" id="KW-0804">Transcription</keyword>
<dbReference type="InterPro" id="IPR036388">
    <property type="entry name" value="WH-like_DNA-bd_sf"/>
</dbReference>
<reference evidence="5" key="1">
    <citation type="submission" date="2021-01" db="EMBL/GenBank/DDBJ databases">
        <title>Genome public.</title>
        <authorList>
            <person name="Liu C."/>
            <person name="Sun Q."/>
        </authorList>
    </citation>
    <scope>NUCLEOTIDE SEQUENCE</scope>
    <source>
        <strain evidence="5">YIM B02565</strain>
    </source>
</reference>
<dbReference type="AlphaFoldDB" id="A0A937K475"/>
<proteinExistence type="predicted"/>
<sequence length="142" mass="16675">MDIDKLINKASKLVRNKMNNELEGIGLTYVQWSIIKDIYTIEEVEGDIEKLTPLEIGKRVGLDKATMSSVVNRLIHNEWVEKIKNPMDKRSYYLLLTQKVRYHIDELEKVSREVNIRATKELSSQEKRLLESYLKIVIENLE</sequence>
<dbReference type="InterPro" id="IPR036390">
    <property type="entry name" value="WH_DNA-bd_sf"/>
</dbReference>
<dbReference type="PROSITE" id="PS50995">
    <property type="entry name" value="HTH_MARR_2"/>
    <property type="match status" value="1"/>
</dbReference>
<dbReference type="InterPro" id="IPR000835">
    <property type="entry name" value="HTH_MarR-typ"/>
</dbReference>
<dbReference type="Pfam" id="PF01047">
    <property type="entry name" value="MarR"/>
    <property type="match status" value="1"/>
</dbReference>
<evidence type="ECO:0000313" key="5">
    <source>
        <dbReference type="EMBL" id="MBL4931574.1"/>
    </source>
</evidence>
<protein>
    <submittedName>
        <fullName evidence="5">MarR family transcriptional regulator</fullName>
    </submittedName>
</protein>
<evidence type="ECO:0000313" key="6">
    <source>
        <dbReference type="Proteomes" id="UP000623681"/>
    </source>
</evidence>